<dbReference type="PROSITE" id="PS51257">
    <property type="entry name" value="PROKAR_LIPOPROTEIN"/>
    <property type="match status" value="1"/>
</dbReference>
<dbReference type="InterPro" id="IPR039910">
    <property type="entry name" value="D15-like"/>
</dbReference>
<comment type="subunit">
    <text evidence="7">Interacts with TamB to form the translocation and assembly module (TAM).</text>
</comment>
<reference evidence="11 12" key="1">
    <citation type="submission" date="2016-10" db="EMBL/GenBank/DDBJ databases">
        <authorList>
            <person name="de Groot N.N."/>
        </authorList>
    </citation>
    <scope>NUCLEOTIDE SEQUENCE [LARGE SCALE GENOMIC DNA]</scope>
    <source>
        <strain evidence="11 12">CGMCC 1.11030</strain>
    </source>
</reference>
<feature type="domain" description="TamA POTRA" evidence="10">
    <location>
        <begin position="66"/>
        <end position="125"/>
    </location>
</feature>
<dbReference type="AlphaFoldDB" id="A0A1I3GN38"/>
<dbReference type="GO" id="GO:0009279">
    <property type="term" value="C:cell outer membrane"/>
    <property type="evidence" value="ECO:0007669"/>
    <property type="project" value="UniProtKB-SubCell"/>
</dbReference>
<evidence type="ECO:0000256" key="4">
    <source>
        <dbReference type="ARBA" id="ARBA00022452"/>
    </source>
</evidence>
<feature type="compositionally biased region" description="Acidic residues" evidence="8">
    <location>
        <begin position="153"/>
        <end position="167"/>
    </location>
</feature>
<dbReference type="PANTHER" id="PTHR12815">
    <property type="entry name" value="SORTING AND ASSEMBLY MACHINERY SAMM50 PROTEIN FAMILY MEMBER"/>
    <property type="match status" value="1"/>
</dbReference>
<evidence type="ECO:0000256" key="6">
    <source>
        <dbReference type="ARBA" id="ARBA00033063"/>
    </source>
</evidence>
<dbReference type="Pfam" id="PF01103">
    <property type="entry name" value="Omp85"/>
    <property type="match status" value="1"/>
</dbReference>
<evidence type="ECO:0000256" key="8">
    <source>
        <dbReference type="SAM" id="MobiDB-lite"/>
    </source>
</evidence>
<protein>
    <recommendedName>
        <fullName evidence="3">Translocation and assembly module subunit TamA</fullName>
    </recommendedName>
    <alternativeName>
        <fullName evidence="6">Autotransporter assembly factor TamA</fullName>
    </alternativeName>
</protein>
<keyword evidence="4" id="KW-1134">Transmembrane beta strand</keyword>
<dbReference type="RefSeq" id="WP_092860084.1">
    <property type="nucleotide sequence ID" value="NZ_FOQH01000005.1"/>
</dbReference>
<dbReference type="OrthoDB" id="9769707at2"/>
<keyword evidence="4" id="KW-0812">Transmembrane</keyword>
<feature type="domain" description="Bacterial surface antigen (D15)" evidence="9">
    <location>
        <begin position="376"/>
        <end position="668"/>
    </location>
</feature>
<organism evidence="11 12">
    <name type="scientific">Albimonas pacifica</name>
    <dbReference type="NCBI Taxonomy" id="1114924"/>
    <lineage>
        <taxon>Bacteria</taxon>
        <taxon>Pseudomonadati</taxon>
        <taxon>Pseudomonadota</taxon>
        <taxon>Alphaproteobacteria</taxon>
        <taxon>Rhodobacterales</taxon>
        <taxon>Paracoccaceae</taxon>
        <taxon>Albimonas</taxon>
    </lineage>
</organism>
<dbReference type="InterPro" id="IPR000184">
    <property type="entry name" value="Bac_surfAg_D15"/>
</dbReference>
<evidence type="ECO:0000256" key="3">
    <source>
        <dbReference type="ARBA" id="ARBA00015419"/>
    </source>
</evidence>
<evidence type="ECO:0000256" key="2">
    <source>
        <dbReference type="ARBA" id="ARBA00010248"/>
    </source>
</evidence>
<evidence type="ECO:0000259" key="9">
    <source>
        <dbReference type="Pfam" id="PF01103"/>
    </source>
</evidence>
<evidence type="ECO:0000256" key="1">
    <source>
        <dbReference type="ARBA" id="ARBA00004442"/>
    </source>
</evidence>
<proteinExistence type="inferred from homology"/>
<keyword evidence="12" id="KW-1185">Reference proteome</keyword>
<dbReference type="EMBL" id="FOQH01000005">
    <property type="protein sequence ID" value="SFI24918.1"/>
    <property type="molecule type" value="Genomic_DNA"/>
</dbReference>
<gene>
    <name evidence="11" type="ORF">SAMN05216258_105254</name>
</gene>
<comment type="subcellular location">
    <subcellularLocation>
        <location evidence="1">Cell outer membrane</location>
    </subcellularLocation>
</comment>
<accession>A0A1I3GN38</accession>
<name>A0A1I3GN38_9RHOB</name>
<feature type="region of interest" description="Disordered" evidence="8">
    <location>
        <begin position="149"/>
        <end position="172"/>
    </location>
</feature>
<keyword evidence="5" id="KW-0472">Membrane</keyword>
<evidence type="ECO:0000313" key="12">
    <source>
        <dbReference type="Proteomes" id="UP000199377"/>
    </source>
</evidence>
<comment type="similarity">
    <text evidence="2">Belongs to the TamA family.</text>
</comment>
<sequence>MTRPSAGAAGPTLARRTTACAVLALAVALGGCGLFGERKGDFPPVEFAAPQGSVDYEVELVGSPRDEATSALQESLSLYRRQDDGAPSVAILRRRAEQDVEATKKILRSFGYYRPEVTVEVEQLPDDPAAPKDPNEGKGRASYTFAELFGSSSDEETPAEETAEEEEAPRQNAIARVIIDPGPAFRLTRHEFVVIGEPSRRRRLDLMTPEQAGSPVGRRADAGEILDAESKALAALLNNGRPWAKLQGRRAIADMEAGTIEIETSIAPGPYAEYGEIEVSGTQDVVPQHIRGYRDFRHGRPVDRRDLRAYQSDLMQTELFDSVVVKVPDEPPADPQGDAVPILVDVVEGPRNTATAGLRFNTDSGPEVRGGYTQRNLLGRGERIDLTGVLGASEQSLTLEGRKPQFIRRRQTLTGLAQVRNIEDNAYDETGATLSAGIEREQGRYWTYGAGGLVEYSRINDQFYTEDVVLFGVPAFVRYDGSNDLLNPTEGIRAGVYATPYHAFRDRGDSQFLRAETIVSGYLPIDDEHRYVLASRGRLGSIFAEKLNDVPLTKRLYSGGGGSVRGYGDQMIGPLDANNDPTGGRSVAELSLEARARVYGDFGVVAFVDAGSVSTAVAPDFSDGVQYAAGLGGRYYSPVGPIRFDLAFPLNGRKVDDAFGFYFSIGQAY</sequence>
<dbReference type="Pfam" id="PF17243">
    <property type="entry name" value="POTRA_TamA_1"/>
    <property type="match status" value="1"/>
</dbReference>
<evidence type="ECO:0000256" key="5">
    <source>
        <dbReference type="ARBA" id="ARBA00023136"/>
    </source>
</evidence>
<evidence type="ECO:0000313" key="11">
    <source>
        <dbReference type="EMBL" id="SFI24918.1"/>
    </source>
</evidence>
<dbReference type="STRING" id="1114924.SAMN05216258_105254"/>
<dbReference type="PANTHER" id="PTHR12815:SF42">
    <property type="entry name" value="BACTERIAL SURFACE ANTIGEN (D15) DOMAIN-CONTAINING PROTEIN"/>
    <property type="match status" value="1"/>
</dbReference>
<evidence type="ECO:0000259" key="10">
    <source>
        <dbReference type="Pfam" id="PF17243"/>
    </source>
</evidence>
<evidence type="ECO:0000256" key="7">
    <source>
        <dbReference type="ARBA" id="ARBA00093548"/>
    </source>
</evidence>
<dbReference type="InterPro" id="IPR035243">
    <property type="entry name" value="TamA_POTRA_Dom_1"/>
</dbReference>
<dbReference type="Gene3D" id="2.40.160.50">
    <property type="entry name" value="membrane protein fhac: a member of the omp85/tpsb transporter family"/>
    <property type="match status" value="1"/>
</dbReference>
<dbReference type="Gene3D" id="3.10.20.310">
    <property type="entry name" value="membrane protein fhac"/>
    <property type="match status" value="1"/>
</dbReference>
<dbReference type="Proteomes" id="UP000199377">
    <property type="component" value="Unassembled WGS sequence"/>
</dbReference>